<protein>
    <recommendedName>
        <fullName evidence="4">PH (Pleckstrin Homology) domain-containing protein</fullName>
    </recommendedName>
</protein>
<sequence>MRIFKEEQRFTQLWIIVVLVMSSIVPLVLSIRAYNNNEMSLKEVIISASSIILLSFLFIFVFKLTTKIDEKGVHYKFSPMHFSFKLIKWNEMEKVYTRKYDALSEYGGWGCKGGIFWKKENGVAYNVSGDEGLQIITKEGKKILIGTQQINKVNQCINHYYKTKETND</sequence>
<keyword evidence="1" id="KW-0812">Transmembrane</keyword>
<feature type="transmembrane region" description="Helical" evidence="1">
    <location>
        <begin position="44"/>
        <end position="62"/>
    </location>
</feature>
<keyword evidence="1" id="KW-0472">Membrane</keyword>
<evidence type="ECO:0000313" key="3">
    <source>
        <dbReference type="Proteomes" id="UP000294564"/>
    </source>
</evidence>
<keyword evidence="3" id="KW-1185">Reference proteome</keyword>
<accession>A0A4R2NQY2</accession>
<reference evidence="2 3" key="1">
    <citation type="submission" date="2019-03" db="EMBL/GenBank/DDBJ databases">
        <title>Genomic Encyclopedia of Type Strains, Phase IV (KMG-IV): sequencing the most valuable type-strain genomes for metagenomic binning, comparative biology and taxonomic classification.</title>
        <authorList>
            <person name="Goeker M."/>
        </authorList>
    </citation>
    <scope>NUCLEOTIDE SEQUENCE [LARGE SCALE GENOMIC DNA]</scope>
    <source>
        <strain evidence="2 3">DSM 14836</strain>
    </source>
</reference>
<dbReference type="EMBL" id="SLXM01000006">
    <property type="protein sequence ID" value="TCP24250.1"/>
    <property type="molecule type" value="Genomic_DNA"/>
</dbReference>
<comment type="caution">
    <text evidence="2">The sequence shown here is derived from an EMBL/GenBank/DDBJ whole genome shotgun (WGS) entry which is preliminary data.</text>
</comment>
<organism evidence="2 3">
    <name type="scientific">Tenacibaculum skagerrakense</name>
    <dbReference type="NCBI Taxonomy" id="186571"/>
    <lineage>
        <taxon>Bacteria</taxon>
        <taxon>Pseudomonadati</taxon>
        <taxon>Bacteroidota</taxon>
        <taxon>Flavobacteriia</taxon>
        <taxon>Flavobacteriales</taxon>
        <taxon>Flavobacteriaceae</taxon>
        <taxon>Tenacibaculum</taxon>
    </lineage>
</organism>
<dbReference type="RefSeq" id="WP_132794930.1">
    <property type="nucleotide sequence ID" value="NZ_SLXM01000006.1"/>
</dbReference>
<keyword evidence="1" id="KW-1133">Transmembrane helix</keyword>
<gene>
    <name evidence="2" type="ORF">EV195_10652</name>
</gene>
<dbReference type="OrthoDB" id="582675at2"/>
<evidence type="ECO:0000256" key="1">
    <source>
        <dbReference type="SAM" id="Phobius"/>
    </source>
</evidence>
<name>A0A4R2NQY2_9FLAO</name>
<proteinExistence type="predicted"/>
<evidence type="ECO:0008006" key="4">
    <source>
        <dbReference type="Google" id="ProtNLM"/>
    </source>
</evidence>
<dbReference type="Proteomes" id="UP000294564">
    <property type="component" value="Unassembled WGS sequence"/>
</dbReference>
<evidence type="ECO:0000313" key="2">
    <source>
        <dbReference type="EMBL" id="TCP24250.1"/>
    </source>
</evidence>
<dbReference type="AlphaFoldDB" id="A0A4R2NQY2"/>
<feature type="transmembrane region" description="Helical" evidence="1">
    <location>
        <begin position="12"/>
        <end position="32"/>
    </location>
</feature>